<accession>A0AAD9GVZ2</accession>
<feature type="coiled-coil region" evidence="3">
    <location>
        <begin position="1926"/>
        <end position="2030"/>
    </location>
</feature>
<evidence type="ECO:0000256" key="1">
    <source>
        <dbReference type="PROSITE-ProRule" id="PRU00023"/>
    </source>
</evidence>
<dbReference type="InterPro" id="IPR036770">
    <property type="entry name" value="Ankyrin_rpt-contain_sf"/>
</dbReference>
<evidence type="ECO:0000256" key="4">
    <source>
        <dbReference type="SAM" id="MobiDB-lite"/>
    </source>
</evidence>
<reference evidence="5" key="1">
    <citation type="submission" date="2023-08" db="EMBL/GenBank/DDBJ databases">
        <title>Reference Genome Resource for the Citrus Pathogen Phytophthora citrophthora.</title>
        <authorList>
            <person name="Moller H."/>
            <person name="Coetzee B."/>
            <person name="Rose L.J."/>
            <person name="Van Niekerk J.M."/>
        </authorList>
    </citation>
    <scope>NUCLEOTIDE SEQUENCE</scope>
    <source>
        <strain evidence="5">STE-U-9442</strain>
    </source>
</reference>
<gene>
    <name evidence="5" type="ORF">P3T76_003063</name>
</gene>
<name>A0AAD9GVZ2_9STRA</name>
<dbReference type="InterPro" id="IPR011989">
    <property type="entry name" value="ARM-like"/>
</dbReference>
<sequence length="3183" mass="352994">MGEDVGSGSRPNSSAVKSREAKKRAALWKKQVKSFKLKDVDKKVDAVRFCAQDERFFREQAEVLPLLVGFLSRTKTPELVLETLNVIHTLLSSVTVTETSEFNEGIHPEVNGTVNLKYFLDETSFMLDRSVSADSAWKAGEPFINLFSINALAPEIRIKAIEVYSCLLRASVALSESAGEATPTLLQFQSVGSPCSALLGCLSSDNGDLEFEALSCLRLLLRNPPSEEFLDKFEAEKGISWSLKFLTHSERCFHRPALDIVESFSHFECGRLHLKTNEAAPVLRNAIQEAHEMIQKTSTVVPVSGMDASPLSVKDAAELCSNIGIICQVFVRTTLAKEQVATNSPTDDIHAVFMDVIDAMIGILRYDIATALAPPVLPSESPRTTPAATAAANAAAANAAALASLIPFSIDRGIAVISSIGRMIEYSEQLKAHAKTKGLLPILFDCLQVKEAHKLYQVADKLLHLCIHVNDVDKPECTRLDPQVLCSVTGGLILNGDDEAVDVSSPSVYEEKPPLLAVDTVLALLETSVEAANNELLFRVLRWIAVLVDLPENASALGEKAVSISLQVLSTASNDKLLFAFLAKSIHAIILQNSGAFELCGSSGHEPSNVFFEFLLQKSEITETTELVSIQPTEDKADHVSNNCKLEWIDEYEEEAAFEPKPLMEALHNIDVYLAVAKALAVESSGRGVNHSNFNELIAARLHADASPGKPGAPTAGGSKKKLATDPVKSAVIGEVVMLCILEKGLQVSKLVSKYAAVNPAVCVSMLGLLDNLMAVPSGMTVLLHLAKLEVQQPDQLEPCQAVETEEWPLSVGTSSQMEHTCLLLPVLNVLQCPETSFIEIEASVRTLAVMTSDPEPFIQAPPPEPVEVSKSPTKSGVAVVPPPAAPSVPEMVTTESDRFINAAVGCGALVILLAFLDLARIPNEIPDFSAHANIMKLQIEEMVQKFITLAQIKQENIESKYREKLAQLNTDDTAPPEAEPELNLPYQKRWAQLLLDQKFSVPRFGYVDYTALLLASELALSTLVATLLSAEASSDIASPDGITPLMIAFLIGNEEMVIDLLDVQANVDAITTDGQDLTVWNCALVSPVKARVSQLIAAAYTCSDGSVTTDAHIQLDSIEGSLQFLDMCLDAGVDANVSNAQGDFLLHSLLSKSIVRRKLRGLDVCFRYNSYYEDQRRLQRAVVDLIQNHSANVNSCNRMGQTPLHLALLYGYTGIAKILLDHGANPNVQGIYGHLPLHYACLGFCGSLDGSDGEAIELTRLLLENASKFTCILGAHTDRRKHKSSEEKQALAIETILENGLQSVIEPPSIVLKLATAQQILTTTSFMGKFLPWHFACGAYVQLSSVLCLDDDMQKWFEANGQARADIIRYLICEWKIDINSPASEGVTALHLSVKSDVNGNNLPVIDLLLETTTNVNTVHDHILIDSLPVIPSGTQAVLLDGEERKPAFVSSRSIDGKYHILLEDGQHVDGVTRSQLQVLLAPEKKTSHHSHHYKYLLPMESRFSALHYALQSNQDTLALRLLAVPGISLNPDGSDLPLLALACAARQTPEVVSRLINQQANMRVHLPLRTTKCDLTTVDTSSSLTHRKQAAALHYAVMYDDYSMVEVLLTNSEGHVHPDVRRSGDGYTPLHLACQTDNLITLHEGKSMREDQKNDQEDSDVPACALLHEEELNLDLFDRLQGLNRDKRGNAEARVRRLEAELEKSDGVLCAFFDLFKQLRDINDPVQEDQSESSTLVEKFQQLQHRHECYRQFTTRSQWKPKNKLSSEEERSEDAGCPSLGDLPPLDLNSLSGQLQLPLLPNTAREWKSENNVPDTGGSQTTRIRFAPPLRSKQKIKYSERPVPVGPRAIVCESPTDLHEKRLNTANCLMTLDAWQKNMDAGALKNLLLDVQEVLHDAIYEPQVADNSTSPADEGEKCEYFSLVAEMQGKLKLQQHERKRLTTKLAMENAIEQDLTTQLQLLERELAQLHMRHAHNRTEIEGERKAVQILEREYASLTDQEQELLRDCEVLELQLDNQRAQLKEIRSQQLYLDFVSSAPLKRHMEEKKWQEQHASVALQVQNADAENRSIEDAIRKLEEEAASLEEQYTHDMQSKQQSETALSEIQANFEQFQEAFERTRVCYTPRPDWDRIVDATPELSVQKHQWEVVDSGNSRDVSATDSVDKGGVLERLDSTNNVAVRGDERSQNTGRTKTLVKEMLHWIERLQKHCGVNLHLSRIWHDVEEARVELNILHHQLDRAVRKTSVLPIVLPNVSGVITIAAATSPSSGTPSKRRQDYIMALGMHEAVPLFLRHRGKLKRRTLKKIDVEKVVRKVWVEKRKREQRNPLGRFPLEQVLYEKLHRKYGFQPLIAEWGYNLLLALQTFSWDSEIEMFLLCLTGAVSDLVYVDQEQLIQGCQHLLLRLCELYNVESFVTERRVLLKDALVALRTFFPLKTSAQLQAIEQSIIRDMHKMKRGGNDSILYIDDILPLDVKYPLGFFVKTIRTQHFKEIQDYYALLLSELEQRDTEQRGVLPLSAVRDAIMAIDPLADVNDVQNLVMKALRIKTRLQPHLREPVIYKAVLRKMNATCLMKFALNFDQHAEVNWRRRPGVVYVDNNILGDAPTEKRKRVINLYPNMPPRTPRSSLKKHDAAAESRALKARRQRTTAQVRKDKRRAAVQTKRRRLMSADQPPLTGRSIVELVKVLADTSNASAAKSQARFDTLKEIRVLLATHENDYEQVEQIIESGIVPVMVSLLNSASPLASATRTGGEVYREILWCLTNIASGQYEHTKLVLPAVPRLLQFLEGSNHSLAEHSAWVLGNIAADCEEFRQQLIANGAVLPLVKLLSNPSEKELAKTSAWALSNLARGFETPAKPFVDAGIIPVLVKGLSQPPSPATFSEDIVVEVAWLLSFLTAREEAYLKLMLENGLVDLLMPYFSTNNELLLTPILRVFGNICCGSPDHHTDEWQMPYVRRLLSTDSVVLPKLYEFLQPQQAGTQQKSLAAEAAWVVSNLAATEAAVVELLMQAQLLPLLGQQFKDGSYEVRREVAFALTNIGLTSAAHMGKVLELDVIKGILHLLTVADVAIVGNSLRFIENVLRVAPRGVSLVEVNEGIDALETVQFECGEEHLSKWAAALVNEFYGENYGINSPPNAAGAPVGFGFSSGEPVQIQLGPPQHAAAPGPGGRGRGAHMTTPAWKK</sequence>
<dbReference type="PROSITE" id="PS50088">
    <property type="entry name" value="ANK_REPEAT"/>
    <property type="match status" value="3"/>
</dbReference>
<dbReference type="SMART" id="SM00185">
    <property type="entry name" value="ARM"/>
    <property type="match status" value="8"/>
</dbReference>
<dbReference type="InterPro" id="IPR002110">
    <property type="entry name" value="Ankyrin_rpt"/>
</dbReference>
<dbReference type="EMBL" id="JASMQC010000004">
    <property type="protein sequence ID" value="KAK1946015.1"/>
    <property type="molecule type" value="Genomic_DNA"/>
</dbReference>
<dbReference type="InterPro" id="IPR016024">
    <property type="entry name" value="ARM-type_fold"/>
</dbReference>
<organism evidence="5 6">
    <name type="scientific">Phytophthora citrophthora</name>
    <dbReference type="NCBI Taxonomy" id="4793"/>
    <lineage>
        <taxon>Eukaryota</taxon>
        <taxon>Sar</taxon>
        <taxon>Stramenopiles</taxon>
        <taxon>Oomycota</taxon>
        <taxon>Peronosporomycetes</taxon>
        <taxon>Peronosporales</taxon>
        <taxon>Peronosporaceae</taxon>
        <taxon>Phytophthora</taxon>
    </lineage>
</organism>
<dbReference type="PANTHER" id="PTHR16306">
    <property type="entry name" value="TRANSLIN-ASSOCIATED FACTOR X-INTERACTING PROTEIN 1"/>
    <property type="match status" value="1"/>
</dbReference>
<comment type="caution">
    <text evidence="5">The sequence shown here is derived from an EMBL/GenBank/DDBJ whole genome shotgun (WGS) entry which is preliminary data.</text>
</comment>
<dbReference type="PROSITE" id="PS50297">
    <property type="entry name" value="ANK_REP_REGION"/>
    <property type="match status" value="2"/>
</dbReference>
<dbReference type="Gene3D" id="1.25.40.20">
    <property type="entry name" value="Ankyrin repeat-containing domain"/>
    <property type="match status" value="3"/>
</dbReference>
<feature type="repeat" description="ARM" evidence="2">
    <location>
        <begin position="2821"/>
        <end position="2850"/>
    </location>
</feature>
<feature type="repeat" description="ANK" evidence="1">
    <location>
        <begin position="1041"/>
        <end position="1073"/>
    </location>
</feature>
<dbReference type="Pfam" id="PF00514">
    <property type="entry name" value="Arm"/>
    <property type="match status" value="1"/>
</dbReference>
<proteinExistence type="predicted"/>
<dbReference type="InterPro" id="IPR000225">
    <property type="entry name" value="Armadillo"/>
</dbReference>
<evidence type="ECO:0000256" key="3">
    <source>
        <dbReference type="SAM" id="Coils"/>
    </source>
</evidence>
<dbReference type="PANTHER" id="PTHR16306:SF0">
    <property type="entry name" value="TRANSLIN-ASSOCIATED FACTOR X-INTERACTING PROTEIN 1"/>
    <property type="match status" value="1"/>
</dbReference>
<dbReference type="Pfam" id="PF13857">
    <property type="entry name" value="Ank_5"/>
    <property type="match status" value="1"/>
</dbReference>
<feature type="region of interest" description="Disordered" evidence="4">
    <location>
        <begin position="1804"/>
        <end position="1825"/>
    </location>
</feature>
<feature type="compositionally biased region" description="Polar residues" evidence="4">
    <location>
        <begin position="1812"/>
        <end position="1825"/>
    </location>
</feature>
<feature type="repeat" description="ANK" evidence="1">
    <location>
        <begin position="1386"/>
        <end position="1422"/>
    </location>
</feature>
<evidence type="ECO:0000313" key="6">
    <source>
        <dbReference type="Proteomes" id="UP001259832"/>
    </source>
</evidence>
<feature type="region of interest" description="Disordered" evidence="4">
    <location>
        <begin position="1"/>
        <end position="21"/>
    </location>
</feature>
<feature type="coiled-coil region" evidence="3">
    <location>
        <begin position="2062"/>
        <end position="2117"/>
    </location>
</feature>
<dbReference type="SMART" id="SM00248">
    <property type="entry name" value="ANK"/>
    <property type="match status" value="9"/>
</dbReference>
<feature type="region of interest" description="Disordered" evidence="4">
    <location>
        <begin position="1762"/>
        <end position="1785"/>
    </location>
</feature>
<keyword evidence="1" id="KW-0040">ANK repeat</keyword>
<feature type="region of interest" description="Disordered" evidence="4">
    <location>
        <begin position="2617"/>
        <end position="2649"/>
    </location>
</feature>
<dbReference type="Gene3D" id="1.25.10.10">
    <property type="entry name" value="Leucine-rich Repeat Variant"/>
    <property type="match status" value="2"/>
</dbReference>
<dbReference type="GO" id="GO:0005737">
    <property type="term" value="C:cytoplasm"/>
    <property type="evidence" value="ECO:0007669"/>
    <property type="project" value="TreeGrafter"/>
</dbReference>
<protein>
    <submittedName>
        <fullName evidence="5">Importin subunit alpha-9</fullName>
    </submittedName>
</protein>
<dbReference type="PROSITE" id="PS50176">
    <property type="entry name" value="ARM_REPEAT"/>
    <property type="match status" value="2"/>
</dbReference>
<keyword evidence="3" id="KW-0175">Coiled coil</keyword>
<evidence type="ECO:0000256" key="2">
    <source>
        <dbReference type="PROSITE-ProRule" id="PRU00259"/>
    </source>
</evidence>
<feature type="repeat" description="ANK" evidence="1">
    <location>
        <begin position="1200"/>
        <end position="1232"/>
    </location>
</feature>
<feature type="compositionally biased region" description="Basic and acidic residues" evidence="4">
    <location>
        <begin position="2630"/>
        <end position="2640"/>
    </location>
</feature>
<feature type="region of interest" description="Disordered" evidence="4">
    <location>
        <begin position="3157"/>
        <end position="3183"/>
    </location>
</feature>
<evidence type="ECO:0000313" key="5">
    <source>
        <dbReference type="EMBL" id="KAK1946015.1"/>
    </source>
</evidence>
<dbReference type="SUPFAM" id="SSF48403">
    <property type="entry name" value="Ankyrin repeat"/>
    <property type="match status" value="2"/>
</dbReference>
<keyword evidence="6" id="KW-1185">Reference proteome</keyword>
<dbReference type="SUPFAM" id="SSF48371">
    <property type="entry name" value="ARM repeat"/>
    <property type="match status" value="2"/>
</dbReference>
<feature type="repeat" description="ARM" evidence="2">
    <location>
        <begin position="2864"/>
        <end position="2912"/>
    </location>
</feature>
<dbReference type="Proteomes" id="UP001259832">
    <property type="component" value="Unassembled WGS sequence"/>
</dbReference>